<dbReference type="AlphaFoldDB" id="V6U1B1"/>
<evidence type="ECO:0000256" key="1">
    <source>
        <dbReference type="SAM" id="MobiDB-lite"/>
    </source>
</evidence>
<dbReference type="VEuPathDB" id="GiardiaDB:GL50803_007877"/>
<dbReference type="OrthoDB" id="10257024at2759"/>
<evidence type="ECO:0000313" key="2">
    <source>
        <dbReference type="EMBL" id="ESU44978.1"/>
    </source>
</evidence>
<organism evidence="2 3">
    <name type="scientific">Giardia intestinalis</name>
    <name type="common">Giardia lamblia</name>
    <dbReference type="NCBI Taxonomy" id="5741"/>
    <lineage>
        <taxon>Eukaryota</taxon>
        <taxon>Metamonada</taxon>
        <taxon>Diplomonadida</taxon>
        <taxon>Hexamitidae</taxon>
        <taxon>Giardiinae</taxon>
        <taxon>Giardia</taxon>
    </lineage>
</organism>
<reference evidence="2 3" key="2">
    <citation type="journal article" date="2013" name="Genome Biol. Evol.">
        <title>Genome sequencing of Giardia lamblia genotypes A2 and B isolates (DH and GS) and comparative analysis with the genomes of genotypes A1 and E (WB and Pig).</title>
        <authorList>
            <person name="Adam R.D."/>
            <person name="Dahlstrom E.W."/>
            <person name="Martens C.A."/>
            <person name="Bruno D.P."/>
            <person name="Barbian K.D."/>
            <person name="Ricklefs S.M."/>
            <person name="Hernandez M.M."/>
            <person name="Narla N.P."/>
            <person name="Patel R.B."/>
            <person name="Porcella S.F."/>
            <person name="Nash T.E."/>
        </authorList>
    </citation>
    <scope>NUCLEOTIDE SEQUENCE [LARGE SCALE GENOMIC DNA]</scope>
    <source>
        <strain evidence="2 3">GS</strain>
    </source>
</reference>
<sequence length="534" mass="58963">VYCMTDNTLQLDTPARLSEQGNEHILTFFLFNDAWGLARDLCTALFTSIDSSLIGTFIYKDHFMNWATISIGNHCITIRFVSFLSSREARLHSDTLRALEEESTSCILLTAINCSTYATSCAEAYAIEQVVNDLFQKRHDNQPTSIYHLMLKLMNSKATETYSDNTHLDQLSVAFSRDKTWPLFHLLINTNSIPPLPQNMSSTAPSYATLLPLYYLSSFYPSSVMSLHRGQSAKSADSATRLSQATQTNASPDQQTNLSEVLFLLASKTNDSLSNFKDITSQLSKVPIHQCSTTAILVMYSILLSFGGRLAHSVPDSALLDDLHGFVQLIYSLTSFNITTFLLPAGWNTLSAVENTICSLFSLKSLPEGVLSIAQFYSLIAQPAITDQQPTPSSWNMFTILSHSTMLNPVATELIKRTELATLLSSITSYSLRDPKYSIGAATDTSESVLRRHDSRQEQAPISSTFALSTVVTSTVDDLLDAPDCSTHKETGRRGKSIVLVEESDAGLHELQQGSLATPELYQDVSSERMDNAK</sequence>
<dbReference type="Proteomes" id="UP000018040">
    <property type="component" value="Unassembled WGS sequence"/>
</dbReference>
<dbReference type="VEuPathDB" id="GiardiaDB:QR46_3215"/>
<dbReference type="VEuPathDB" id="GiardiaDB:GL50581_1465"/>
<feature type="region of interest" description="Disordered" evidence="1">
    <location>
        <begin position="509"/>
        <end position="534"/>
    </location>
</feature>
<feature type="non-terminal residue" evidence="2">
    <location>
        <position position="1"/>
    </location>
</feature>
<gene>
    <name evidence="2" type="ORF">GSB_152301</name>
</gene>
<dbReference type="EMBL" id="AHHH01000012">
    <property type="protein sequence ID" value="ESU44978.1"/>
    <property type="molecule type" value="Genomic_DNA"/>
</dbReference>
<evidence type="ECO:0000313" key="3">
    <source>
        <dbReference type="Proteomes" id="UP000018040"/>
    </source>
</evidence>
<proteinExistence type="predicted"/>
<accession>V6U1B1</accession>
<dbReference type="VEuPathDB" id="GiardiaDB:DHA2_152229"/>
<comment type="caution">
    <text evidence="2">The sequence shown here is derived from an EMBL/GenBank/DDBJ whole genome shotgun (WGS) entry which is preliminary data.</text>
</comment>
<reference evidence="3" key="1">
    <citation type="submission" date="2012-02" db="EMBL/GenBank/DDBJ databases">
        <title>Genome sequencing of Giardia lamblia Genotypes A2 and B isolates (DH and GS) and comparative analysis with the genomes of Genotypes A1 and E (WB and Pig).</title>
        <authorList>
            <person name="Adam R."/>
            <person name="Dahlstrom E."/>
            <person name="Martens C."/>
            <person name="Bruno D."/>
            <person name="Barbian K."/>
            <person name="Porcella S.F."/>
            <person name="Nash T."/>
        </authorList>
    </citation>
    <scope>NUCLEOTIDE SEQUENCE</scope>
    <source>
        <strain evidence="3">GS</strain>
    </source>
</reference>
<protein>
    <submittedName>
        <fullName evidence="2">Uncharacterized protein</fullName>
    </submittedName>
</protein>
<name>V6U1B1_GIAIN</name>